<dbReference type="EMBL" id="BAABAT010000040">
    <property type="protein sequence ID" value="GAA4260303.1"/>
    <property type="molecule type" value="Genomic_DNA"/>
</dbReference>
<sequence length="89" mass="9330">MTESPRTSTNEAAAIPEDLGRLFIARARVGDVEGVVALYESGAVLALPDGGTAVGIDAIRAAYTRLFAVRSEFSIVEQRPALIAGDLVL</sequence>
<name>A0ABP8DND7_9ACTN</name>
<dbReference type="Gene3D" id="3.10.450.50">
    <property type="match status" value="1"/>
</dbReference>
<evidence type="ECO:0000313" key="2">
    <source>
        <dbReference type="Proteomes" id="UP001500620"/>
    </source>
</evidence>
<evidence type="ECO:0008006" key="3">
    <source>
        <dbReference type="Google" id="ProtNLM"/>
    </source>
</evidence>
<keyword evidence="2" id="KW-1185">Reference proteome</keyword>
<evidence type="ECO:0000313" key="1">
    <source>
        <dbReference type="EMBL" id="GAA4260303.1"/>
    </source>
</evidence>
<dbReference type="InterPro" id="IPR032710">
    <property type="entry name" value="NTF2-like_dom_sf"/>
</dbReference>
<dbReference type="RefSeq" id="WP_380131980.1">
    <property type="nucleotide sequence ID" value="NZ_JBHTFY010000001.1"/>
</dbReference>
<reference evidence="2" key="1">
    <citation type="journal article" date="2019" name="Int. J. Syst. Evol. Microbiol.">
        <title>The Global Catalogue of Microorganisms (GCM) 10K type strain sequencing project: providing services to taxonomists for standard genome sequencing and annotation.</title>
        <authorList>
            <consortium name="The Broad Institute Genomics Platform"/>
            <consortium name="The Broad Institute Genome Sequencing Center for Infectious Disease"/>
            <person name="Wu L."/>
            <person name="Ma J."/>
        </authorList>
    </citation>
    <scope>NUCLEOTIDE SEQUENCE [LARGE SCALE GENOMIC DNA]</scope>
    <source>
        <strain evidence="2">JCM 17441</strain>
    </source>
</reference>
<accession>A0ABP8DND7</accession>
<organism evidence="1 2">
    <name type="scientific">Dactylosporangium darangshiense</name>
    <dbReference type="NCBI Taxonomy" id="579108"/>
    <lineage>
        <taxon>Bacteria</taxon>
        <taxon>Bacillati</taxon>
        <taxon>Actinomycetota</taxon>
        <taxon>Actinomycetes</taxon>
        <taxon>Micromonosporales</taxon>
        <taxon>Micromonosporaceae</taxon>
        <taxon>Dactylosporangium</taxon>
    </lineage>
</organism>
<proteinExistence type="predicted"/>
<protein>
    <recommendedName>
        <fullName evidence="3">SnoaL-like domain-containing protein</fullName>
    </recommendedName>
</protein>
<dbReference type="Proteomes" id="UP001500620">
    <property type="component" value="Unassembled WGS sequence"/>
</dbReference>
<gene>
    <name evidence="1" type="ORF">GCM10022255_088400</name>
</gene>
<dbReference type="SUPFAM" id="SSF54427">
    <property type="entry name" value="NTF2-like"/>
    <property type="match status" value="1"/>
</dbReference>
<comment type="caution">
    <text evidence="1">The sequence shown here is derived from an EMBL/GenBank/DDBJ whole genome shotgun (WGS) entry which is preliminary data.</text>
</comment>